<feature type="domain" description="ABC transporter" evidence="5">
    <location>
        <begin position="331"/>
        <end position="545"/>
    </location>
</feature>
<dbReference type="GO" id="GO:0003676">
    <property type="term" value="F:nucleic acid binding"/>
    <property type="evidence" value="ECO:0007669"/>
    <property type="project" value="UniProtKB-ARBA"/>
</dbReference>
<dbReference type="InterPro" id="IPR032781">
    <property type="entry name" value="ABC_tran_Xtn"/>
</dbReference>
<keyword evidence="3" id="KW-0067">ATP-binding</keyword>
<evidence type="ECO:0000256" key="2">
    <source>
        <dbReference type="ARBA" id="ARBA00022741"/>
    </source>
</evidence>
<dbReference type="InterPro" id="IPR027417">
    <property type="entry name" value="P-loop_NTPase"/>
</dbReference>
<evidence type="ECO:0000259" key="5">
    <source>
        <dbReference type="PROSITE" id="PS50893"/>
    </source>
</evidence>
<dbReference type="GO" id="GO:0016887">
    <property type="term" value="F:ATP hydrolysis activity"/>
    <property type="evidence" value="ECO:0007669"/>
    <property type="project" value="InterPro"/>
</dbReference>
<evidence type="ECO:0000256" key="1">
    <source>
        <dbReference type="ARBA" id="ARBA00022737"/>
    </source>
</evidence>
<feature type="domain" description="ABC transporter" evidence="5">
    <location>
        <begin position="4"/>
        <end position="263"/>
    </location>
</feature>
<dbReference type="InterPro" id="IPR037118">
    <property type="entry name" value="Val-tRNA_synth_C_sf"/>
</dbReference>
<dbReference type="InterPro" id="IPR017871">
    <property type="entry name" value="ABC_transporter-like_CS"/>
</dbReference>
<dbReference type="Proteomes" id="UP000306912">
    <property type="component" value="Unassembled WGS sequence"/>
</dbReference>
<sequence length="634" mass="72117">MIVLSTSKLTKAIGTDVIIEDIQLELQDGERIALVGANGAGKSTLLRILAGLESYTSGTISQAKNTTLGYLAQEEGLVLTNTIWQEAYSVFEQLRVIEAQLHQIALQMSDEAVYSDADKLDKVAHQYERLREEFEQKGGYQYEAKIRSILHGFGFFEADYDKLIDTLSGGQKTRLALAKLLLAEPDILLLDEPTNHLDIATLDWLENYLRGYRGAILIVSHDRYFLDRLAQYVYEIENHKINRFVGNYTAYTIEKEARFEQQVKEYQKQQTDIKKLEEFIARNLVRASTTKRAQSRRKKLEKMDRLDRPSILKTMRRIEFDVEKQSGKDVLGFNNIKVGVDGTTLFSVDEFQVHCGDSIAFIGRNGIGKSTFLKTIVGILPLISGEIKYGANVELGYYDQEHQQMVANKTVLNELWDAHPLMDEKDIRGTLGLFLFHGEDCFKKVKSLSGGEKSRLALAKLLLQKANTLILDEPTNHLDLNSKSTLEDALIDYEGTQLFVSHDRYFINRVATQIVEITEDGWQIYIGDYDYYLEKQAQQQEAVVEVPAQKEKAVEVVAAAPTPPPTKKKVSIYTLTKIETEIHDTEQEIEEVKAAQLLPENYHDARNSAALLEQLDDLEIKLDKLMTEWSELQE</sequence>
<feature type="coiled-coil region" evidence="4">
    <location>
        <begin position="575"/>
        <end position="628"/>
    </location>
</feature>
<dbReference type="FunFam" id="3.40.50.300:FF:000011">
    <property type="entry name" value="Putative ABC transporter ATP-binding component"/>
    <property type="match status" value="1"/>
</dbReference>
<dbReference type="EMBL" id="VBWP01000006">
    <property type="protein sequence ID" value="TLG72950.1"/>
    <property type="molecule type" value="Genomic_DNA"/>
</dbReference>
<evidence type="ECO:0000256" key="3">
    <source>
        <dbReference type="ARBA" id="ARBA00022840"/>
    </source>
</evidence>
<keyword evidence="2" id="KW-0547">Nucleotide-binding</keyword>
<dbReference type="PROSITE" id="PS00211">
    <property type="entry name" value="ABC_TRANSPORTER_1"/>
    <property type="match status" value="2"/>
</dbReference>
<dbReference type="SUPFAM" id="SSF52540">
    <property type="entry name" value="P-loop containing nucleoside triphosphate hydrolases"/>
    <property type="match status" value="2"/>
</dbReference>
<dbReference type="Pfam" id="PF12848">
    <property type="entry name" value="ABC_tran_Xtn"/>
    <property type="match status" value="1"/>
</dbReference>
<dbReference type="OrthoDB" id="9760950at2"/>
<dbReference type="Gene3D" id="1.10.287.380">
    <property type="entry name" value="Valyl-tRNA synthetase, C-terminal domain"/>
    <property type="match status" value="1"/>
</dbReference>
<dbReference type="RefSeq" id="WP_138191176.1">
    <property type="nucleotide sequence ID" value="NZ_VBWP01000006.1"/>
</dbReference>
<keyword evidence="4" id="KW-0175">Coiled coil</keyword>
<dbReference type="InterPro" id="IPR003593">
    <property type="entry name" value="AAA+_ATPase"/>
</dbReference>
<name>A0A5R8QAP4_9FIRM</name>
<evidence type="ECO:0000256" key="4">
    <source>
        <dbReference type="SAM" id="Coils"/>
    </source>
</evidence>
<dbReference type="GO" id="GO:0005524">
    <property type="term" value="F:ATP binding"/>
    <property type="evidence" value="ECO:0007669"/>
    <property type="project" value="UniProtKB-KW"/>
</dbReference>
<dbReference type="InterPro" id="IPR051309">
    <property type="entry name" value="ABCF_ATPase"/>
</dbReference>
<keyword evidence="7" id="KW-1185">Reference proteome</keyword>
<dbReference type="Pfam" id="PF00005">
    <property type="entry name" value="ABC_tran"/>
    <property type="match status" value="2"/>
</dbReference>
<dbReference type="PROSITE" id="PS50893">
    <property type="entry name" value="ABC_TRANSPORTER_2"/>
    <property type="match status" value="2"/>
</dbReference>
<evidence type="ECO:0000313" key="7">
    <source>
        <dbReference type="Proteomes" id="UP000306912"/>
    </source>
</evidence>
<dbReference type="InterPro" id="IPR003439">
    <property type="entry name" value="ABC_transporter-like_ATP-bd"/>
</dbReference>
<evidence type="ECO:0000313" key="6">
    <source>
        <dbReference type="EMBL" id="TLG72950.1"/>
    </source>
</evidence>
<dbReference type="InParanoid" id="A0A5R8QAP4"/>
<dbReference type="PANTHER" id="PTHR42855:SF2">
    <property type="entry name" value="DRUG RESISTANCE ABC TRANSPORTER,ATP-BINDING PROTEIN"/>
    <property type="match status" value="1"/>
</dbReference>
<protein>
    <submittedName>
        <fullName evidence="6">ABC-F type ribosomal protection protein</fullName>
    </submittedName>
</protein>
<dbReference type="SMART" id="SM00382">
    <property type="entry name" value="AAA"/>
    <property type="match status" value="2"/>
</dbReference>
<dbReference type="Gene3D" id="3.40.50.300">
    <property type="entry name" value="P-loop containing nucleotide triphosphate hydrolases"/>
    <property type="match status" value="2"/>
</dbReference>
<dbReference type="FunFam" id="3.40.50.300:FF:000309">
    <property type="entry name" value="ABC transporter ATP-binding protein"/>
    <property type="match status" value="1"/>
</dbReference>
<gene>
    <name evidence="6" type="primary">abc-f</name>
    <name evidence="6" type="ORF">FEZ08_07840</name>
</gene>
<dbReference type="FunCoup" id="A0A5R8QAP4">
    <property type="interactions" value="305"/>
</dbReference>
<accession>A0A5R8QAP4</accession>
<dbReference type="AlphaFoldDB" id="A0A5R8QAP4"/>
<proteinExistence type="predicted"/>
<dbReference type="CDD" id="cd03221">
    <property type="entry name" value="ABCF_EF-3"/>
    <property type="match status" value="2"/>
</dbReference>
<dbReference type="PANTHER" id="PTHR42855">
    <property type="entry name" value="ABC TRANSPORTER ATP-BINDING SUBUNIT"/>
    <property type="match status" value="1"/>
</dbReference>
<comment type="caution">
    <text evidence="6">The sequence shown here is derived from an EMBL/GenBank/DDBJ whole genome shotgun (WGS) entry which is preliminary data.</text>
</comment>
<reference evidence="6 7" key="1">
    <citation type="submission" date="2019-05" db="EMBL/GenBank/DDBJ databases">
        <title>Culicoidintestinum kansasii gen. nov., sp. nov. from the gastrointestinal tract of the biting midge, Culicoides sonorensis.</title>
        <authorList>
            <person name="Neupane S."/>
            <person name="Ghosh A."/>
            <person name="Gunther S."/>
            <person name="Martin K."/>
            <person name="Zurek L."/>
        </authorList>
    </citation>
    <scope>NUCLEOTIDE SEQUENCE [LARGE SCALE GENOMIC DNA]</scope>
    <source>
        <strain evidence="6 7">CS-1</strain>
    </source>
</reference>
<keyword evidence="1" id="KW-0677">Repeat</keyword>
<organism evidence="6 7">
    <name type="scientific">Culicoidibacter larvae</name>
    <dbReference type="NCBI Taxonomy" id="2579976"/>
    <lineage>
        <taxon>Bacteria</taxon>
        <taxon>Bacillati</taxon>
        <taxon>Bacillota</taxon>
        <taxon>Culicoidibacteria</taxon>
        <taxon>Culicoidibacterales</taxon>
        <taxon>Culicoidibacteraceae</taxon>
        <taxon>Culicoidibacter</taxon>
    </lineage>
</organism>